<evidence type="ECO:0000313" key="2">
    <source>
        <dbReference type="Proteomes" id="UP000192360"/>
    </source>
</evidence>
<dbReference type="OrthoDB" id="679501at2"/>
<organism evidence="1 2">
    <name type="scientific">Cellulophaga tyrosinoxydans</name>
    <dbReference type="NCBI Taxonomy" id="504486"/>
    <lineage>
        <taxon>Bacteria</taxon>
        <taxon>Pseudomonadati</taxon>
        <taxon>Bacteroidota</taxon>
        <taxon>Flavobacteriia</taxon>
        <taxon>Flavobacteriales</taxon>
        <taxon>Flavobacteriaceae</taxon>
        <taxon>Cellulophaga</taxon>
    </lineage>
</organism>
<dbReference type="Proteomes" id="UP000192360">
    <property type="component" value="Unassembled WGS sequence"/>
</dbReference>
<keyword evidence="1" id="KW-0449">Lipoprotein</keyword>
<accession>A0A1W1Z4Z7</accession>
<gene>
    <name evidence="1" type="ORF">SAMN05660703_1162</name>
</gene>
<dbReference type="RefSeq" id="WP_084060430.1">
    <property type="nucleotide sequence ID" value="NZ_FWXO01000001.1"/>
</dbReference>
<dbReference type="Pfam" id="PF25593">
    <property type="entry name" value="GldD_lipo"/>
    <property type="match status" value="1"/>
</dbReference>
<protein>
    <submittedName>
        <fullName evidence="1">Gliding motility-associated lipoprotein GldD</fullName>
    </submittedName>
</protein>
<dbReference type="EMBL" id="FWXO01000001">
    <property type="protein sequence ID" value="SMC43515.1"/>
    <property type="molecule type" value="Genomic_DNA"/>
</dbReference>
<dbReference type="InterPro" id="IPR019850">
    <property type="entry name" value="GldD-like"/>
</dbReference>
<dbReference type="STRING" id="504486.SAMN05660703_1162"/>
<reference evidence="1 2" key="1">
    <citation type="submission" date="2017-04" db="EMBL/GenBank/DDBJ databases">
        <authorList>
            <person name="Afonso C.L."/>
            <person name="Miller P.J."/>
            <person name="Scott M.A."/>
            <person name="Spackman E."/>
            <person name="Goraichik I."/>
            <person name="Dimitrov K.M."/>
            <person name="Suarez D.L."/>
            <person name="Swayne D.E."/>
        </authorList>
    </citation>
    <scope>NUCLEOTIDE SEQUENCE [LARGE SCALE GENOMIC DNA]</scope>
    <source>
        <strain evidence="1 2">DSM 21164</strain>
    </source>
</reference>
<name>A0A1W1Z4Z7_9FLAO</name>
<dbReference type="AlphaFoldDB" id="A0A1W1Z4Z7"/>
<evidence type="ECO:0000313" key="1">
    <source>
        <dbReference type="EMBL" id="SMC43515.1"/>
    </source>
</evidence>
<dbReference type="NCBIfam" id="TIGR03512">
    <property type="entry name" value="GldD_lipo"/>
    <property type="match status" value="1"/>
</dbReference>
<sequence>MKINNSVIAILLLFLLSVSCKEEVVIPKPKAMLRLEYPIPTEAQLETNNFVFNYNEQANPIIKNQNAVVLDYPKMKGSIFITYKKVDGNLKKLITDAERLSMEHMKKADNIEHRVFINEDNKVYGTYFQIIGDAASQSQFYVTDSIQNFVTGSVYFYTKPNYDSILPAADYLQNDMRAIMETLRWKN</sequence>
<keyword evidence="2" id="KW-1185">Reference proteome</keyword>
<proteinExistence type="predicted"/>
<dbReference type="PROSITE" id="PS51257">
    <property type="entry name" value="PROKAR_LIPOPROTEIN"/>
    <property type="match status" value="1"/>
</dbReference>